<protein>
    <recommendedName>
        <fullName evidence="3">Thioredoxin domain-containing protein</fullName>
    </recommendedName>
</protein>
<dbReference type="SUPFAM" id="SSF52833">
    <property type="entry name" value="Thioredoxin-like"/>
    <property type="match status" value="3"/>
</dbReference>
<dbReference type="Pfam" id="PF13848">
    <property type="entry name" value="Thioredoxin_6"/>
    <property type="match status" value="1"/>
</dbReference>
<dbReference type="PROSITE" id="PS51352">
    <property type="entry name" value="THIOREDOXIN_2"/>
    <property type="match status" value="1"/>
</dbReference>
<proteinExistence type="inferred from homology"/>
<evidence type="ECO:0000313" key="5">
    <source>
        <dbReference type="Proteomes" id="UP001314170"/>
    </source>
</evidence>
<dbReference type="PANTHER" id="PTHR18929">
    <property type="entry name" value="PROTEIN DISULFIDE ISOMERASE"/>
    <property type="match status" value="1"/>
</dbReference>
<evidence type="ECO:0000313" key="4">
    <source>
        <dbReference type="EMBL" id="CAK7325473.1"/>
    </source>
</evidence>
<dbReference type="GO" id="GO:0005783">
    <property type="term" value="C:endoplasmic reticulum"/>
    <property type="evidence" value="ECO:0007669"/>
    <property type="project" value="TreeGrafter"/>
</dbReference>
<reference evidence="4 5" key="1">
    <citation type="submission" date="2024-01" db="EMBL/GenBank/DDBJ databases">
        <authorList>
            <person name="Waweru B."/>
        </authorList>
    </citation>
    <scope>NUCLEOTIDE SEQUENCE [LARGE SCALE GENOMIC DNA]</scope>
</reference>
<keyword evidence="5" id="KW-1185">Reference proteome</keyword>
<dbReference type="CDD" id="cd02961">
    <property type="entry name" value="PDI_a_family"/>
    <property type="match status" value="1"/>
</dbReference>
<comment type="caution">
    <text evidence="4">The sequence shown here is derived from an EMBL/GenBank/DDBJ whole genome shotgun (WGS) entry which is preliminary data.</text>
</comment>
<feature type="signal peptide" evidence="2">
    <location>
        <begin position="1"/>
        <end position="26"/>
    </location>
</feature>
<dbReference type="CDD" id="cd02981">
    <property type="entry name" value="PDI_b_family"/>
    <property type="match status" value="1"/>
</dbReference>
<organism evidence="4 5">
    <name type="scientific">Dovyalis caffra</name>
    <dbReference type="NCBI Taxonomy" id="77055"/>
    <lineage>
        <taxon>Eukaryota</taxon>
        <taxon>Viridiplantae</taxon>
        <taxon>Streptophyta</taxon>
        <taxon>Embryophyta</taxon>
        <taxon>Tracheophyta</taxon>
        <taxon>Spermatophyta</taxon>
        <taxon>Magnoliopsida</taxon>
        <taxon>eudicotyledons</taxon>
        <taxon>Gunneridae</taxon>
        <taxon>Pentapetalae</taxon>
        <taxon>rosids</taxon>
        <taxon>fabids</taxon>
        <taxon>Malpighiales</taxon>
        <taxon>Salicaceae</taxon>
        <taxon>Flacourtieae</taxon>
        <taxon>Dovyalis</taxon>
    </lineage>
</organism>
<name>A0AAV1QXH6_9ROSI</name>
<feature type="chain" id="PRO_5043516725" description="Thioredoxin domain-containing protein" evidence="2">
    <location>
        <begin position="27"/>
        <end position="419"/>
    </location>
</feature>
<keyword evidence="2" id="KW-0732">Signal</keyword>
<dbReference type="GO" id="GO:0006457">
    <property type="term" value="P:protein folding"/>
    <property type="evidence" value="ECO:0007669"/>
    <property type="project" value="TreeGrafter"/>
</dbReference>
<sequence length="419" mass="47403">MSTTSTLLFLSTVFWFTLLNEDGAKARSLLEDKPNLYEAIFTTNQDFESPKNFDDKNPRKPLLFDEKDVVVLGDKNFSDFVNKNRHVMVQFYATWCYWSLKLAPEYSAAATLLKGEAVLAKVEATEEKELVSKYQIQGYPTVHLFVDGILKDSYYGERTRDAIATWMRQKTGLVVQTVSTTEGAQGILSTNSVIVMRFLDTSKGPDTKELAAASKLQVDVNFYQIDNVDVARFLGVDPQIKRPALIMLRREVVKHIHSGFDDEITRSAISDFASVNKHPLVITFTEKYSSHIFKNSMKQLWLFAPKNSLKLISTFAKAAKAFREKLLFVYVETDDLDAGLGANLAYRFELPEGSLRIVAYMANRVKYQYHDELTFGGIKSFAEEFLEDKISFPSVPSSKTVRKLPSDSQNSNLSFIANA</sequence>
<dbReference type="InterPro" id="IPR036249">
    <property type="entry name" value="Thioredoxin-like_sf"/>
</dbReference>
<dbReference type="GO" id="GO:0034976">
    <property type="term" value="P:response to endoplasmic reticulum stress"/>
    <property type="evidence" value="ECO:0007669"/>
    <property type="project" value="TreeGrafter"/>
</dbReference>
<dbReference type="Proteomes" id="UP001314170">
    <property type="component" value="Unassembled WGS sequence"/>
</dbReference>
<evidence type="ECO:0000256" key="1">
    <source>
        <dbReference type="ARBA" id="ARBA00006347"/>
    </source>
</evidence>
<dbReference type="InterPro" id="IPR013766">
    <property type="entry name" value="Thioredoxin_domain"/>
</dbReference>
<evidence type="ECO:0000256" key="2">
    <source>
        <dbReference type="SAM" id="SignalP"/>
    </source>
</evidence>
<gene>
    <name evidence="4" type="ORF">DCAF_LOCUS3150</name>
</gene>
<evidence type="ECO:0000259" key="3">
    <source>
        <dbReference type="PROSITE" id="PS51352"/>
    </source>
</evidence>
<feature type="domain" description="Thioredoxin" evidence="3">
    <location>
        <begin position="38"/>
        <end position="172"/>
    </location>
</feature>
<dbReference type="GO" id="GO:0003756">
    <property type="term" value="F:protein disulfide isomerase activity"/>
    <property type="evidence" value="ECO:0007669"/>
    <property type="project" value="TreeGrafter"/>
</dbReference>
<dbReference type="AlphaFoldDB" id="A0AAV1QXH6"/>
<dbReference type="EMBL" id="CAWUPB010000850">
    <property type="protein sequence ID" value="CAK7325473.1"/>
    <property type="molecule type" value="Genomic_DNA"/>
</dbReference>
<dbReference type="Pfam" id="PF00085">
    <property type="entry name" value="Thioredoxin"/>
    <property type="match status" value="1"/>
</dbReference>
<accession>A0AAV1QXH6</accession>
<comment type="similarity">
    <text evidence="1">Belongs to the protein disulfide isomerase family.</text>
</comment>
<dbReference type="Gene3D" id="3.40.30.10">
    <property type="entry name" value="Glutaredoxin"/>
    <property type="match status" value="3"/>
</dbReference>
<dbReference type="PANTHER" id="PTHR18929:SF214">
    <property type="entry name" value="THIOREDOXIN DOMAIN-CONTAINING PROTEIN"/>
    <property type="match status" value="1"/>
</dbReference>